<feature type="domain" description="Peptidase S1" evidence="3">
    <location>
        <begin position="14"/>
        <end position="230"/>
    </location>
</feature>
<evidence type="ECO:0000256" key="1">
    <source>
        <dbReference type="ARBA" id="ARBA00024195"/>
    </source>
</evidence>
<dbReference type="AlphaFoldDB" id="A0A9J6BDX6"/>
<comment type="similarity">
    <text evidence="1">Belongs to the peptidase S1 family. CLIP subfamily.</text>
</comment>
<dbReference type="Proteomes" id="UP001107558">
    <property type="component" value="Chromosome 4"/>
</dbReference>
<dbReference type="Gene3D" id="2.40.10.10">
    <property type="entry name" value="Trypsin-like serine proteases"/>
    <property type="match status" value="1"/>
</dbReference>
<dbReference type="GO" id="GO:0006508">
    <property type="term" value="P:proteolysis"/>
    <property type="evidence" value="ECO:0007669"/>
    <property type="project" value="InterPro"/>
</dbReference>
<keyword evidence="5" id="KW-1185">Reference proteome</keyword>
<dbReference type="InterPro" id="IPR001254">
    <property type="entry name" value="Trypsin_dom"/>
</dbReference>
<evidence type="ECO:0000313" key="5">
    <source>
        <dbReference type="Proteomes" id="UP001107558"/>
    </source>
</evidence>
<dbReference type="PROSITE" id="PS50240">
    <property type="entry name" value="TRYPSIN_DOM"/>
    <property type="match status" value="1"/>
</dbReference>
<name>A0A9J6BDX6_POLVA</name>
<evidence type="ECO:0000259" key="3">
    <source>
        <dbReference type="PROSITE" id="PS50240"/>
    </source>
</evidence>
<sequence length="281" mass="30916">MKILILFLASLLTLVNCNNFTVQVLQTTQFPSNSSYLLRCFGALYNNADILVPASCINVIQPSSLRVIFQNNPNSPLITSQLSFFNHPKFNATNPNYGNIGRIRVTNSSQVYSNYTPRNLTNIPQNRTVCNVFGWTQEIHYVEQTLIQAQVTILPPVECGNDSPFTHCSFITEANSTICSFKLGSPLVCNNSTVAGYMVSDGCEIRSGMTIVRFNSALGAFNEWMQVEANQTTTTMATTTTPRTTTRSLSTTTGGSENSTNGIVKFLVIGAVLFIFMINNL</sequence>
<protein>
    <recommendedName>
        <fullName evidence="3">Peptidase S1 domain-containing protein</fullName>
    </recommendedName>
</protein>
<dbReference type="SUPFAM" id="SSF50494">
    <property type="entry name" value="Trypsin-like serine proteases"/>
    <property type="match status" value="1"/>
</dbReference>
<dbReference type="InterPro" id="IPR043504">
    <property type="entry name" value="Peptidase_S1_PA_chymotrypsin"/>
</dbReference>
<evidence type="ECO:0000313" key="4">
    <source>
        <dbReference type="EMBL" id="KAG5667742.1"/>
    </source>
</evidence>
<feature type="signal peptide" evidence="2">
    <location>
        <begin position="1"/>
        <end position="17"/>
    </location>
</feature>
<comment type="caution">
    <text evidence="4">The sequence shown here is derived from an EMBL/GenBank/DDBJ whole genome shotgun (WGS) entry which is preliminary data.</text>
</comment>
<evidence type="ECO:0000256" key="2">
    <source>
        <dbReference type="SAM" id="SignalP"/>
    </source>
</evidence>
<accession>A0A9J6BDX6</accession>
<dbReference type="GO" id="GO:0004252">
    <property type="term" value="F:serine-type endopeptidase activity"/>
    <property type="evidence" value="ECO:0007669"/>
    <property type="project" value="InterPro"/>
</dbReference>
<proteinExistence type="inferred from homology"/>
<keyword evidence="2" id="KW-0732">Signal</keyword>
<feature type="chain" id="PRO_5039930313" description="Peptidase S1 domain-containing protein" evidence="2">
    <location>
        <begin position="18"/>
        <end position="281"/>
    </location>
</feature>
<dbReference type="Pfam" id="PF00089">
    <property type="entry name" value="Trypsin"/>
    <property type="match status" value="1"/>
</dbReference>
<gene>
    <name evidence="4" type="ORF">PVAND_015712</name>
</gene>
<dbReference type="EMBL" id="JADBJN010000004">
    <property type="protein sequence ID" value="KAG5667742.1"/>
    <property type="molecule type" value="Genomic_DNA"/>
</dbReference>
<organism evidence="4 5">
    <name type="scientific">Polypedilum vanderplanki</name>
    <name type="common">Sleeping chironomid midge</name>
    <dbReference type="NCBI Taxonomy" id="319348"/>
    <lineage>
        <taxon>Eukaryota</taxon>
        <taxon>Metazoa</taxon>
        <taxon>Ecdysozoa</taxon>
        <taxon>Arthropoda</taxon>
        <taxon>Hexapoda</taxon>
        <taxon>Insecta</taxon>
        <taxon>Pterygota</taxon>
        <taxon>Neoptera</taxon>
        <taxon>Endopterygota</taxon>
        <taxon>Diptera</taxon>
        <taxon>Nematocera</taxon>
        <taxon>Chironomoidea</taxon>
        <taxon>Chironomidae</taxon>
        <taxon>Chironominae</taxon>
        <taxon>Polypedilum</taxon>
        <taxon>Polypedilum</taxon>
    </lineage>
</organism>
<reference evidence="4" key="1">
    <citation type="submission" date="2021-03" db="EMBL/GenBank/DDBJ databases">
        <title>Chromosome level genome of the anhydrobiotic midge Polypedilum vanderplanki.</title>
        <authorList>
            <person name="Yoshida Y."/>
            <person name="Kikawada T."/>
            <person name="Gusev O."/>
        </authorList>
    </citation>
    <scope>NUCLEOTIDE SEQUENCE</scope>
    <source>
        <strain evidence="4">NIAS01</strain>
        <tissue evidence="4">Whole body or cell culture</tissue>
    </source>
</reference>
<dbReference type="InterPro" id="IPR009003">
    <property type="entry name" value="Peptidase_S1_PA"/>
</dbReference>